<dbReference type="RefSeq" id="WP_098523202.1">
    <property type="nucleotide sequence ID" value="NZ_NUYJ01000061.1"/>
</dbReference>
<reference evidence="2 3" key="1">
    <citation type="submission" date="2017-09" db="EMBL/GenBank/DDBJ databases">
        <title>Large-scale bioinformatics analysis of Bacillus genomes uncovers conserved roles of natural products in bacterial physiology.</title>
        <authorList>
            <consortium name="Agbiome Team Llc"/>
            <person name="Bleich R.M."/>
            <person name="Grubbs K.J."/>
            <person name="Santa Maria K.C."/>
            <person name="Allen S.E."/>
            <person name="Farag S."/>
            <person name="Shank E.A."/>
            <person name="Bowers A."/>
        </authorList>
    </citation>
    <scope>NUCLEOTIDE SEQUENCE [LARGE SCALE GENOMIC DNA]</scope>
    <source>
        <strain evidence="2 3">AFS067272</strain>
    </source>
</reference>
<comment type="caution">
    <text evidence="2">The sequence shown here is derived from an EMBL/GenBank/DDBJ whole genome shotgun (WGS) entry which is preliminary data.</text>
</comment>
<dbReference type="AlphaFoldDB" id="A0AA44TED9"/>
<dbReference type="Proteomes" id="UP000226357">
    <property type="component" value="Unassembled WGS sequence"/>
</dbReference>
<name>A0AA44TED9_BACCE</name>
<evidence type="ECO:0008006" key="4">
    <source>
        <dbReference type="Google" id="ProtNLM"/>
    </source>
</evidence>
<feature type="transmembrane region" description="Helical" evidence="1">
    <location>
        <begin position="12"/>
        <end position="37"/>
    </location>
</feature>
<feature type="transmembrane region" description="Helical" evidence="1">
    <location>
        <begin position="171"/>
        <end position="195"/>
    </location>
</feature>
<gene>
    <name evidence="2" type="ORF">COK38_13855</name>
</gene>
<dbReference type="EMBL" id="NVBO01000111">
    <property type="protein sequence ID" value="PFS00203.1"/>
    <property type="molecule type" value="Genomic_DNA"/>
</dbReference>
<organism evidence="2 3">
    <name type="scientific">Bacillus cereus</name>
    <dbReference type="NCBI Taxonomy" id="1396"/>
    <lineage>
        <taxon>Bacteria</taxon>
        <taxon>Bacillati</taxon>
        <taxon>Bacillota</taxon>
        <taxon>Bacilli</taxon>
        <taxon>Bacillales</taxon>
        <taxon>Bacillaceae</taxon>
        <taxon>Bacillus</taxon>
        <taxon>Bacillus cereus group</taxon>
    </lineage>
</organism>
<keyword evidence="1" id="KW-0812">Transmembrane</keyword>
<sequence>MKRTRLITEGAALLAVYAVLLLTFLYVPVISTVAIFILPLPFLLFMVRYPFSSTCMFFGASLLVTIIVSSPLSLVNTFMSGIIGISLGYMYKKKKGPTEILLVGTLAYLLNFVLIYVVSIQFFNIDFLKQMQDMFKQGMEQSEQIMKAAGAPINQEQKDLLGQFSDMLRTLLPSLLVMASFISSWITVLIAGNVLKKLKYTIASWPKFKDMRLPKSIVWYYVIFILLSTFMKVESDSYAHVAFSNLYAIFSLLLVFQGFVFITFFAYAKGHTKMVPILSFIVCMIIPMLFPLVTILGIIDLGSSLRSKIQPK</sequence>
<accession>A0AA44TED9</accession>
<evidence type="ECO:0000313" key="2">
    <source>
        <dbReference type="EMBL" id="PFS00203.1"/>
    </source>
</evidence>
<dbReference type="PANTHER" id="PTHR41324:SF1">
    <property type="entry name" value="DUF2232 DOMAIN-CONTAINING PROTEIN"/>
    <property type="match status" value="1"/>
</dbReference>
<proteinExistence type="predicted"/>
<feature type="transmembrane region" description="Helical" evidence="1">
    <location>
        <begin position="216"/>
        <end position="233"/>
    </location>
</feature>
<dbReference type="PANTHER" id="PTHR41324">
    <property type="entry name" value="MEMBRANE PROTEIN-RELATED"/>
    <property type="match status" value="1"/>
</dbReference>
<feature type="transmembrane region" description="Helical" evidence="1">
    <location>
        <begin position="57"/>
        <end position="79"/>
    </location>
</feature>
<feature type="transmembrane region" description="Helical" evidence="1">
    <location>
        <begin position="245"/>
        <end position="268"/>
    </location>
</feature>
<evidence type="ECO:0000256" key="1">
    <source>
        <dbReference type="SAM" id="Phobius"/>
    </source>
</evidence>
<feature type="transmembrane region" description="Helical" evidence="1">
    <location>
        <begin position="100"/>
        <end position="123"/>
    </location>
</feature>
<keyword evidence="1" id="KW-1133">Transmembrane helix</keyword>
<keyword evidence="1" id="KW-0472">Membrane</keyword>
<dbReference type="Pfam" id="PF09991">
    <property type="entry name" value="DUF2232"/>
    <property type="match status" value="1"/>
</dbReference>
<protein>
    <recommendedName>
        <fullName evidence="4">DUF2232 domain-containing protein</fullName>
    </recommendedName>
</protein>
<dbReference type="InterPro" id="IPR018710">
    <property type="entry name" value="DUF2232"/>
</dbReference>
<feature type="transmembrane region" description="Helical" evidence="1">
    <location>
        <begin position="275"/>
        <end position="299"/>
    </location>
</feature>
<evidence type="ECO:0000313" key="3">
    <source>
        <dbReference type="Proteomes" id="UP000226357"/>
    </source>
</evidence>